<evidence type="ECO:0000256" key="6">
    <source>
        <dbReference type="ARBA" id="ARBA00035207"/>
    </source>
</evidence>
<comment type="subunit">
    <text evidence="7 9">Part of the 50S ribosomal subunit.</text>
</comment>
<dbReference type="HAMAP" id="MF_01331_B">
    <property type="entry name" value="Ribosomal_uL22_B"/>
    <property type="match status" value="1"/>
</dbReference>
<evidence type="ECO:0000256" key="9">
    <source>
        <dbReference type="RuleBase" id="RU004006"/>
    </source>
</evidence>
<keyword evidence="5 7" id="KW-0687">Ribonucleoprotein</keyword>
<dbReference type="GO" id="GO:0019843">
    <property type="term" value="F:rRNA binding"/>
    <property type="evidence" value="ECO:0007669"/>
    <property type="project" value="UniProtKB-UniRule"/>
</dbReference>
<evidence type="ECO:0000256" key="2">
    <source>
        <dbReference type="ARBA" id="ARBA00022730"/>
    </source>
</evidence>
<evidence type="ECO:0000256" key="7">
    <source>
        <dbReference type="HAMAP-Rule" id="MF_01331"/>
    </source>
</evidence>
<dbReference type="NCBIfam" id="TIGR01044">
    <property type="entry name" value="rplV_bact"/>
    <property type="match status" value="1"/>
</dbReference>
<keyword evidence="4 7" id="KW-0689">Ribosomal protein</keyword>
<dbReference type="InterPro" id="IPR036394">
    <property type="entry name" value="Ribosomal_uL22_sf"/>
</dbReference>
<dbReference type="AlphaFoldDB" id="A0A1F5XHN7"/>
<evidence type="ECO:0000256" key="4">
    <source>
        <dbReference type="ARBA" id="ARBA00022980"/>
    </source>
</evidence>
<dbReference type="PROSITE" id="PS00464">
    <property type="entry name" value="RIBOSOMAL_L22"/>
    <property type="match status" value="1"/>
</dbReference>
<protein>
    <recommendedName>
        <fullName evidence="6 7">Large ribosomal subunit protein uL22</fullName>
    </recommendedName>
</protein>
<dbReference type="EMBL" id="MFIF01000005">
    <property type="protein sequence ID" value="OGF87452.1"/>
    <property type="molecule type" value="Genomic_DNA"/>
</dbReference>
<comment type="caution">
    <text evidence="11">The sequence shown here is derived from an EMBL/GenBank/DDBJ whole genome shotgun (WGS) entry which is preliminary data.</text>
</comment>
<sequence>MADIKAHLRYLRMAPRKVRLAAGAVKGKSAEEAEAVLEFLPKRAALPLKKLLKSAVANAKHNFNIEKENLFVKNITVDKGPTLKRFMPRARGSAAPIRKRESHVTIILQNK</sequence>
<dbReference type="CDD" id="cd00336">
    <property type="entry name" value="Ribosomal_L22"/>
    <property type="match status" value="1"/>
</dbReference>
<dbReference type="InterPro" id="IPR047867">
    <property type="entry name" value="Ribosomal_uL22_bac/org-type"/>
</dbReference>
<name>A0A1F5XHN7_9BACT</name>
<dbReference type="GO" id="GO:0022625">
    <property type="term" value="C:cytosolic large ribosomal subunit"/>
    <property type="evidence" value="ECO:0007669"/>
    <property type="project" value="TreeGrafter"/>
</dbReference>
<dbReference type="GO" id="GO:0003735">
    <property type="term" value="F:structural constituent of ribosome"/>
    <property type="evidence" value="ECO:0007669"/>
    <property type="project" value="InterPro"/>
</dbReference>
<keyword evidence="3 7" id="KW-0694">RNA-binding</keyword>
<comment type="similarity">
    <text evidence="1 7 8">Belongs to the universal ribosomal protein uL22 family.</text>
</comment>
<dbReference type="Proteomes" id="UP000177346">
    <property type="component" value="Unassembled WGS sequence"/>
</dbReference>
<gene>
    <name evidence="7" type="primary">rplV</name>
    <name evidence="11" type="ORF">A3B19_02620</name>
</gene>
<organism evidence="11 12">
    <name type="scientific">Candidatus Giovannonibacteria bacterium RIFCSPLOWO2_01_FULL_46_32</name>
    <dbReference type="NCBI Taxonomy" id="1798353"/>
    <lineage>
        <taxon>Bacteria</taxon>
        <taxon>Candidatus Giovannoniibacteriota</taxon>
    </lineage>
</organism>
<evidence type="ECO:0000256" key="3">
    <source>
        <dbReference type="ARBA" id="ARBA00022884"/>
    </source>
</evidence>
<comment type="function">
    <text evidence="7 10">This protein binds specifically to 23S rRNA; its binding is stimulated by other ribosomal proteins, e.g., L4, L17, and L20. It is important during the early stages of 50S assembly. It makes multiple contacts with different domains of the 23S rRNA in the assembled 50S subunit and ribosome.</text>
</comment>
<dbReference type="InterPro" id="IPR001063">
    <property type="entry name" value="Ribosomal_uL22"/>
</dbReference>
<dbReference type="PANTHER" id="PTHR13501:SF8">
    <property type="entry name" value="LARGE RIBOSOMAL SUBUNIT PROTEIN UL22M"/>
    <property type="match status" value="1"/>
</dbReference>
<keyword evidence="2 7" id="KW-0699">rRNA-binding</keyword>
<comment type="function">
    <text evidence="7">The globular domain of the protein is located near the polypeptide exit tunnel on the outside of the subunit, while an extended beta-hairpin is found that lines the wall of the exit tunnel in the center of the 70S ribosome.</text>
</comment>
<dbReference type="Pfam" id="PF00237">
    <property type="entry name" value="Ribosomal_L22"/>
    <property type="match status" value="1"/>
</dbReference>
<evidence type="ECO:0000313" key="11">
    <source>
        <dbReference type="EMBL" id="OGF87452.1"/>
    </source>
</evidence>
<proteinExistence type="inferred from homology"/>
<dbReference type="InterPro" id="IPR018260">
    <property type="entry name" value="Ribosomal_uL22_CS"/>
</dbReference>
<evidence type="ECO:0000256" key="10">
    <source>
        <dbReference type="RuleBase" id="RU004008"/>
    </source>
</evidence>
<dbReference type="Gene3D" id="3.90.470.10">
    <property type="entry name" value="Ribosomal protein L22/L17"/>
    <property type="match status" value="1"/>
</dbReference>
<evidence type="ECO:0000256" key="5">
    <source>
        <dbReference type="ARBA" id="ARBA00023274"/>
    </source>
</evidence>
<dbReference type="PANTHER" id="PTHR13501">
    <property type="entry name" value="CHLOROPLAST 50S RIBOSOMAL PROTEIN L22-RELATED"/>
    <property type="match status" value="1"/>
</dbReference>
<dbReference type="GO" id="GO:0006412">
    <property type="term" value="P:translation"/>
    <property type="evidence" value="ECO:0007669"/>
    <property type="project" value="UniProtKB-UniRule"/>
</dbReference>
<accession>A0A1F5XHN7</accession>
<dbReference type="SUPFAM" id="SSF54843">
    <property type="entry name" value="Ribosomal protein L22"/>
    <property type="match status" value="1"/>
</dbReference>
<evidence type="ECO:0000256" key="1">
    <source>
        <dbReference type="ARBA" id="ARBA00009451"/>
    </source>
</evidence>
<evidence type="ECO:0000256" key="8">
    <source>
        <dbReference type="RuleBase" id="RU004005"/>
    </source>
</evidence>
<evidence type="ECO:0000313" key="12">
    <source>
        <dbReference type="Proteomes" id="UP000177346"/>
    </source>
</evidence>
<reference evidence="11 12" key="1">
    <citation type="journal article" date="2016" name="Nat. Commun.">
        <title>Thousands of microbial genomes shed light on interconnected biogeochemical processes in an aquifer system.</title>
        <authorList>
            <person name="Anantharaman K."/>
            <person name="Brown C.T."/>
            <person name="Hug L.A."/>
            <person name="Sharon I."/>
            <person name="Castelle C.J."/>
            <person name="Probst A.J."/>
            <person name="Thomas B.C."/>
            <person name="Singh A."/>
            <person name="Wilkins M.J."/>
            <person name="Karaoz U."/>
            <person name="Brodie E.L."/>
            <person name="Williams K.H."/>
            <person name="Hubbard S.S."/>
            <person name="Banfield J.F."/>
        </authorList>
    </citation>
    <scope>NUCLEOTIDE SEQUENCE [LARGE SCALE GENOMIC DNA]</scope>
</reference>
<dbReference type="InterPro" id="IPR005727">
    <property type="entry name" value="Ribosomal_uL22_bac/chlpt-type"/>
</dbReference>